<reference evidence="1 2" key="1">
    <citation type="submission" date="2023-04" db="EMBL/GenBank/DDBJ databases">
        <authorList>
            <person name="Zhang K."/>
        </authorList>
    </citation>
    <scope>NUCLEOTIDE SEQUENCE [LARGE SCALE GENOMIC DNA]</scope>
</reference>
<proteinExistence type="predicted"/>
<keyword evidence="2" id="KW-1185">Reference proteome</keyword>
<protein>
    <submittedName>
        <fullName evidence="1">Uncharacterized protein</fullName>
    </submittedName>
</protein>
<evidence type="ECO:0000313" key="1">
    <source>
        <dbReference type="EMBL" id="WNO30007.1"/>
    </source>
</evidence>
<dbReference type="EMBL" id="OQ884031">
    <property type="protein sequence ID" value="WNO30007.1"/>
    <property type="molecule type" value="Genomic_DNA"/>
</dbReference>
<sequence>MYKTLDRNELFEGFAVPDWATAAARFKGHWYFEESLEQLNGSRFERVGSGCTGKYGRGTIKGFTKAVLFTPLVEQEDPLPPAPESALYVNKWRWGVGVRNLGDEVQIGTGNPNSCNHGWTYATLDPDAALQLAHDLNRMAMEIKRKEKQNA</sequence>
<name>A0AA96KRN0_9CAUD</name>
<organism evidence="1 2">
    <name type="scientific">Enterobacter phage SDFMU_EhYP</name>
    <dbReference type="NCBI Taxonomy" id="3076128"/>
    <lineage>
        <taxon>Viruses</taxon>
        <taxon>Duplodnaviria</taxon>
        <taxon>Heunggongvirae</taxon>
        <taxon>Uroviricota</taxon>
        <taxon>Caudoviricetes</taxon>
        <taxon>Autographivirales</taxon>
        <taxon>Autoscriptoviridae</taxon>
        <taxon>Slopekvirinae</taxon>
        <taxon>Koutsourovirus</taxon>
        <taxon>Koutsourovirus EhYP</taxon>
    </lineage>
</organism>
<evidence type="ECO:0000313" key="2">
    <source>
        <dbReference type="Proteomes" id="UP001305490"/>
    </source>
</evidence>
<accession>A0AA96KRN0</accession>
<dbReference type="Proteomes" id="UP001305490">
    <property type="component" value="Segment"/>
</dbReference>